<feature type="region of interest" description="Disordered" evidence="1">
    <location>
        <begin position="98"/>
        <end position="119"/>
    </location>
</feature>
<comment type="caution">
    <text evidence="2">The sequence shown here is derived from an EMBL/GenBank/DDBJ whole genome shotgun (WGS) entry which is preliminary data.</text>
</comment>
<organism evidence="2 3">
    <name type="scientific">Cystoisospora suis</name>
    <dbReference type="NCBI Taxonomy" id="483139"/>
    <lineage>
        <taxon>Eukaryota</taxon>
        <taxon>Sar</taxon>
        <taxon>Alveolata</taxon>
        <taxon>Apicomplexa</taxon>
        <taxon>Conoidasida</taxon>
        <taxon>Coccidia</taxon>
        <taxon>Eucoccidiorida</taxon>
        <taxon>Eimeriorina</taxon>
        <taxon>Sarcocystidae</taxon>
        <taxon>Cystoisospora</taxon>
    </lineage>
</organism>
<dbReference type="GeneID" id="94429767"/>
<gene>
    <name evidence="2" type="ORF">CSUI_006396</name>
</gene>
<sequence length="119" mass="13617">MEREISRPYVAEQRYGAPWGVREGGCLWNEEYLYRPLLLLDALQALEVIAERGGLTHREDLVAVLAGRLVQQKSFLDEDMRKALTAVLRRLDLFERRSEDKVSVNTPREASRSISSIDG</sequence>
<dbReference type="RefSeq" id="XP_067921471.1">
    <property type="nucleotide sequence ID" value="XM_068066556.1"/>
</dbReference>
<dbReference type="EMBL" id="MIGC01003227">
    <property type="protein sequence ID" value="PHJ19775.1"/>
    <property type="molecule type" value="Genomic_DNA"/>
</dbReference>
<dbReference type="VEuPathDB" id="ToxoDB:CSUI_006396"/>
<accession>A0A2C6KU43</accession>
<keyword evidence="3" id="KW-1185">Reference proteome</keyword>
<evidence type="ECO:0000313" key="3">
    <source>
        <dbReference type="Proteomes" id="UP000221165"/>
    </source>
</evidence>
<dbReference type="Proteomes" id="UP000221165">
    <property type="component" value="Unassembled WGS sequence"/>
</dbReference>
<protein>
    <submittedName>
        <fullName evidence="2">Uncharacterized protein</fullName>
    </submittedName>
</protein>
<dbReference type="AlphaFoldDB" id="A0A2C6KU43"/>
<evidence type="ECO:0000313" key="2">
    <source>
        <dbReference type="EMBL" id="PHJ19775.1"/>
    </source>
</evidence>
<evidence type="ECO:0000256" key="1">
    <source>
        <dbReference type="SAM" id="MobiDB-lite"/>
    </source>
</evidence>
<proteinExistence type="predicted"/>
<reference evidence="2 3" key="1">
    <citation type="journal article" date="2017" name="Int. J. Parasitol.">
        <title>The genome of the protozoan parasite Cystoisospora suis and a reverse vaccinology approach to identify vaccine candidates.</title>
        <authorList>
            <person name="Palmieri N."/>
            <person name="Shrestha A."/>
            <person name="Ruttkowski B."/>
            <person name="Beck T."/>
            <person name="Vogl C."/>
            <person name="Tomley F."/>
            <person name="Blake D.P."/>
            <person name="Joachim A."/>
        </authorList>
    </citation>
    <scope>NUCLEOTIDE SEQUENCE [LARGE SCALE GENOMIC DNA]</scope>
    <source>
        <strain evidence="2 3">Wien I</strain>
    </source>
</reference>
<feature type="compositionally biased region" description="Polar residues" evidence="1">
    <location>
        <begin position="103"/>
        <end position="119"/>
    </location>
</feature>
<name>A0A2C6KU43_9APIC</name>